<dbReference type="SUPFAM" id="SSF158791">
    <property type="entry name" value="MgtE N-terminal domain-like"/>
    <property type="match status" value="1"/>
</dbReference>
<reference evidence="3 4" key="1">
    <citation type="submission" date="2022-07" db="EMBL/GenBank/DDBJ databases">
        <title>Bombella genomes.</title>
        <authorList>
            <person name="Harer L."/>
            <person name="Styblova S."/>
            <person name="Ehrmann M."/>
        </authorList>
    </citation>
    <scope>NUCLEOTIDE SEQUENCE [LARGE SCALE GENOMIC DNA]</scope>
    <source>
        <strain evidence="3 4">TMW 2.2558</strain>
    </source>
</reference>
<evidence type="ECO:0000313" key="3">
    <source>
        <dbReference type="EMBL" id="MCX5614971.1"/>
    </source>
</evidence>
<feature type="coiled-coil region" evidence="1">
    <location>
        <begin position="114"/>
        <end position="173"/>
    </location>
</feature>
<name>A0ABT3W7U3_9PROT</name>
<protein>
    <recommendedName>
        <fullName evidence="5">Flagellar protein FlbB</fullName>
    </recommendedName>
</protein>
<proteinExistence type="predicted"/>
<organism evidence="3 4">
    <name type="scientific">Bombella saccharophila</name>
    <dbReference type="NCBI Taxonomy" id="2967338"/>
    <lineage>
        <taxon>Bacteria</taxon>
        <taxon>Pseudomonadati</taxon>
        <taxon>Pseudomonadota</taxon>
        <taxon>Alphaproteobacteria</taxon>
        <taxon>Acetobacterales</taxon>
        <taxon>Acetobacteraceae</taxon>
        <taxon>Bombella</taxon>
    </lineage>
</organism>
<evidence type="ECO:0000256" key="2">
    <source>
        <dbReference type="SAM" id="MobiDB-lite"/>
    </source>
</evidence>
<keyword evidence="1" id="KW-0175">Coiled coil</keyword>
<feature type="region of interest" description="Disordered" evidence="2">
    <location>
        <begin position="14"/>
        <end position="55"/>
    </location>
</feature>
<gene>
    <name evidence="3" type="ORF">NQF64_06920</name>
</gene>
<sequence length="249" mass="27379">MTVLLALNLHSLAAQISQPTAEKPKNDADSEKKGATAVHETGTKADNAGSPGAKVPEAIHPSGVRVYVNKLQGWTPLNGLAEGDPAAGEKDEDMPDSRVKMAVKDLNDDITAHRQAMQGQAENLKHQQKELAAEQKELDEKLQALGRNASELSAQQEQRRQDVEQSIERLARIYEQMSPRDAAAMFDVLDMRVMVPVAQHMLPRRISEVIGNMTPDRANVLSQYLAGIRKLSPDTMNRLNSPTDYNIAQ</sequence>
<evidence type="ECO:0008006" key="5">
    <source>
        <dbReference type="Google" id="ProtNLM"/>
    </source>
</evidence>
<comment type="caution">
    <text evidence="3">The sequence shown here is derived from an EMBL/GenBank/DDBJ whole genome shotgun (WGS) entry which is preliminary data.</text>
</comment>
<dbReference type="EMBL" id="JANIDW010000003">
    <property type="protein sequence ID" value="MCX5614971.1"/>
    <property type="molecule type" value="Genomic_DNA"/>
</dbReference>
<accession>A0ABT3W7U3</accession>
<keyword evidence="4" id="KW-1185">Reference proteome</keyword>
<dbReference type="Proteomes" id="UP001165648">
    <property type="component" value="Unassembled WGS sequence"/>
</dbReference>
<evidence type="ECO:0000313" key="4">
    <source>
        <dbReference type="Proteomes" id="UP001165648"/>
    </source>
</evidence>
<evidence type="ECO:0000256" key="1">
    <source>
        <dbReference type="SAM" id="Coils"/>
    </source>
</evidence>
<dbReference type="RefSeq" id="WP_266106908.1">
    <property type="nucleotide sequence ID" value="NZ_JANIDW010000003.1"/>
</dbReference>
<feature type="compositionally biased region" description="Basic and acidic residues" evidence="2">
    <location>
        <begin position="22"/>
        <end position="34"/>
    </location>
</feature>